<evidence type="ECO:0000256" key="2">
    <source>
        <dbReference type="ARBA" id="ARBA00022525"/>
    </source>
</evidence>
<keyword evidence="8" id="KW-1185">Reference proteome</keyword>
<dbReference type="InterPro" id="IPR002035">
    <property type="entry name" value="VWF_A"/>
</dbReference>
<dbReference type="KEGG" id="lgi:LOTGIDRAFT_67597"/>
<reference evidence="7 8" key="1">
    <citation type="journal article" date="2013" name="Nature">
        <title>Insights into bilaterian evolution from three spiralian genomes.</title>
        <authorList>
            <person name="Simakov O."/>
            <person name="Marletaz F."/>
            <person name="Cho S.J."/>
            <person name="Edsinger-Gonzales E."/>
            <person name="Havlak P."/>
            <person name="Hellsten U."/>
            <person name="Kuo D.H."/>
            <person name="Larsson T."/>
            <person name="Lv J."/>
            <person name="Arendt D."/>
            <person name="Savage R."/>
            <person name="Osoegawa K."/>
            <person name="de Jong P."/>
            <person name="Grimwood J."/>
            <person name="Chapman J.A."/>
            <person name="Shapiro H."/>
            <person name="Aerts A."/>
            <person name="Otillar R.P."/>
            <person name="Terry A.Y."/>
            <person name="Boore J.L."/>
            <person name="Grigoriev I.V."/>
            <person name="Lindberg D.R."/>
            <person name="Seaver E.C."/>
            <person name="Weisblat D.A."/>
            <person name="Putnam N.H."/>
            <person name="Rokhsar D.S."/>
        </authorList>
    </citation>
    <scope>NUCLEOTIDE SEQUENCE [LARGE SCALE GENOMIC DNA]</scope>
</reference>
<dbReference type="SMART" id="SM00327">
    <property type="entry name" value="VWA"/>
    <property type="match status" value="1"/>
</dbReference>
<dbReference type="FunFam" id="3.40.50.410:FF:000004">
    <property type="entry name" value="collagen alpha-6(VI) chain"/>
    <property type="match status" value="1"/>
</dbReference>
<comment type="subcellular location">
    <subcellularLocation>
        <location evidence="1">Secreted</location>
    </subcellularLocation>
</comment>
<feature type="non-terminal residue" evidence="7">
    <location>
        <position position="1"/>
    </location>
</feature>
<organism evidence="7 8">
    <name type="scientific">Lottia gigantea</name>
    <name type="common">Giant owl limpet</name>
    <dbReference type="NCBI Taxonomy" id="225164"/>
    <lineage>
        <taxon>Eukaryota</taxon>
        <taxon>Metazoa</taxon>
        <taxon>Spiralia</taxon>
        <taxon>Lophotrochozoa</taxon>
        <taxon>Mollusca</taxon>
        <taxon>Gastropoda</taxon>
        <taxon>Patellogastropoda</taxon>
        <taxon>Lottioidea</taxon>
        <taxon>Lottiidae</taxon>
        <taxon>Lottia</taxon>
    </lineage>
</organism>
<dbReference type="OrthoDB" id="10256829at2759"/>
<gene>
    <name evidence="7" type="ORF">LOTGIDRAFT_67597</name>
</gene>
<feature type="domain" description="VWFA" evidence="6">
    <location>
        <begin position="1"/>
        <end position="179"/>
    </location>
</feature>
<dbReference type="Pfam" id="PF00092">
    <property type="entry name" value="VWA"/>
    <property type="match status" value="1"/>
</dbReference>
<dbReference type="AlphaFoldDB" id="V4B5L3"/>
<keyword evidence="3" id="KW-0732">Signal</keyword>
<evidence type="ECO:0000313" key="8">
    <source>
        <dbReference type="Proteomes" id="UP000030746"/>
    </source>
</evidence>
<dbReference type="GO" id="GO:0005576">
    <property type="term" value="C:extracellular region"/>
    <property type="evidence" value="ECO:0007669"/>
    <property type="project" value="UniProtKB-SubCell"/>
</dbReference>
<dbReference type="PANTHER" id="PTHR24020">
    <property type="entry name" value="COLLAGEN ALPHA"/>
    <property type="match status" value="1"/>
</dbReference>
<dbReference type="PANTHER" id="PTHR24020:SF20">
    <property type="entry name" value="PH DOMAIN-CONTAINING PROTEIN"/>
    <property type="match status" value="1"/>
</dbReference>
<evidence type="ECO:0000256" key="1">
    <source>
        <dbReference type="ARBA" id="ARBA00004613"/>
    </source>
</evidence>
<accession>V4B5L3</accession>
<keyword evidence="2" id="KW-0964">Secreted</keyword>
<dbReference type="InterPro" id="IPR036465">
    <property type="entry name" value="vWFA_dom_sf"/>
</dbReference>
<dbReference type="GeneID" id="20251827"/>
<dbReference type="Proteomes" id="UP000030746">
    <property type="component" value="Unassembled WGS sequence"/>
</dbReference>
<dbReference type="RefSeq" id="XP_009047956.1">
    <property type="nucleotide sequence ID" value="XM_009049708.1"/>
</dbReference>
<evidence type="ECO:0000256" key="5">
    <source>
        <dbReference type="ARBA" id="ARBA00023180"/>
    </source>
</evidence>
<name>V4B5L3_LOTGI</name>
<dbReference type="CDD" id="cd01450">
    <property type="entry name" value="vWFA_subfamily_ECM"/>
    <property type="match status" value="1"/>
</dbReference>
<dbReference type="STRING" id="225164.V4B5L3"/>
<dbReference type="HOGENOM" id="CLU_008905_4_0_1"/>
<dbReference type="OMA" id="ICALGHY"/>
<dbReference type="InterPro" id="IPR050525">
    <property type="entry name" value="ECM_Assembly_Org"/>
</dbReference>
<dbReference type="Gene3D" id="3.40.50.410">
    <property type="entry name" value="von Willebrand factor, type A domain"/>
    <property type="match status" value="1"/>
</dbReference>
<evidence type="ECO:0000256" key="3">
    <source>
        <dbReference type="ARBA" id="ARBA00022729"/>
    </source>
</evidence>
<evidence type="ECO:0000313" key="7">
    <source>
        <dbReference type="EMBL" id="ESP01322.1"/>
    </source>
</evidence>
<dbReference type="CTD" id="20251827"/>
<evidence type="ECO:0000256" key="4">
    <source>
        <dbReference type="ARBA" id="ARBA00022737"/>
    </source>
</evidence>
<keyword evidence="4" id="KW-0677">Repeat</keyword>
<proteinExistence type="predicted"/>
<dbReference type="EMBL" id="KB200521">
    <property type="protein sequence ID" value="ESP01322.1"/>
    <property type="molecule type" value="Genomic_DNA"/>
</dbReference>
<dbReference type="SUPFAM" id="SSF53300">
    <property type="entry name" value="vWA-like"/>
    <property type="match status" value="1"/>
</dbReference>
<evidence type="ECO:0000259" key="6">
    <source>
        <dbReference type="PROSITE" id="PS50234"/>
    </source>
</evidence>
<dbReference type="PROSITE" id="PS50234">
    <property type="entry name" value="VWFA"/>
    <property type="match status" value="1"/>
</dbReference>
<keyword evidence="5" id="KW-0325">Glycoprotein</keyword>
<protein>
    <recommendedName>
        <fullName evidence="6">VWFA domain-containing protein</fullName>
    </recommendedName>
</protein>
<feature type="non-terminal residue" evidence="7">
    <location>
        <position position="185"/>
    </location>
</feature>
<sequence>DVVFVIDSSSSIWEYDFKTHVLPFVRDVTSMFDVGPNPTQSRVGVVTFGDNYYLRFHLNRHMDKNYLMKRIMTIGQTGGNTNTAGALNYVTDRMFVEKNGMRPDVDHIVIILTDGESMSYQKTKEAASRAHKKGLQVFAIGVGDAVDDVELSDIASDPDSQFKFHATDFEALQRIKEELAIKTCE</sequence>